<evidence type="ECO:0000313" key="2">
    <source>
        <dbReference type="Proteomes" id="UP000285092"/>
    </source>
</evidence>
<name>A0A418NJM4_9SPHN</name>
<dbReference type="Pfam" id="PF13481">
    <property type="entry name" value="AAA_25"/>
    <property type="match status" value="1"/>
</dbReference>
<sequence length="442" mass="49959">MRGSGRKRDWRLHRVSARQAVTEGCVSVPENYDANDVEVTFGLDKVREAFAQRRSTLPPVPDYPDEGEQERPRITATPFVWRAEHEIPRREWLYGRHLIRKFLSLDIAPGGLGKSSLKVVEALSLTSGHQLLGKAIHGGPYRVWVYNLEDPAEETERRFVAAAKHYNLGPEHFGDRLYADTGREQALCIAEETHDGARIIKPVTEALIEEIKARQIDVMVIDPFVSSHTVSENDNRAIDMVAKEWSRIADVCNCSINLVHHVRKTNGAEVTAESSRGAVSLIGAARSVVVYNRMTKEEGERAGIEPDKRGFYFRTQNDKANLAPPEAADWHRMNNVDLDNGDSVGVACPWQWPDSFEGVTGWHLKQVQARVADGQFRRDTQAKAWVGNVIADVCNLDPKKDRHRVNDILKQWIANEMLIEVEGFDANRKTRTFVEVGTWHTE</sequence>
<keyword evidence="2" id="KW-1185">Reference proteome</keyword>
<dbReference type="AlphaFoldDB" id="A0A418NJM4"/>
<dbReference type="Proteomes" id="UP000285092">
    <property type="component" value="Unassembled WGS sequence"/>
</dbReference>
<dbReference type="InterPro" id="IPR027417">
    <property type="entry name" value="P-loop_NTPase"/>
</dbReference>
<dbReference type="OrthoDB" id="1496333at2"/>
<evidence type="ECO:0000313" key="1">
    <source>
        <dbReference type="EMBL" id="RIV79557.1"/>
    </source>
</evidence>
<proteinExistence type="predicted"/>
<accession>A0A418NJM4</accession>
<dbReference type="Gene3D" id="3.40.50.300">
    <property type="entry name" value="P-loop containing nucleotide triphosphate hydrolases"/>
    <property type="match status" value="1"/>
</dbReference>
<dbReference type="SUPFAM" id="SSF52540">
    <property type="entry name" value="P-loop containing nucleoside triphosphate hydrolases"/>
    <property type="match status" value="1"/>
</dbReference>
<dbReference type="EMBL" id="QXFK01000014">
    <property type="protein sequence ID" value="RIV79557.1"/>
    <property type="molecule type" value="Genomic_DNA"/>
</dbReference>
<organism evidence="1 2">
    <name type="scientific">Pelagerythrobacter aerophilus</name>
    <dbReference type="NCBI Taxonomy" id="2306995"/>
    <lineage>
        <taxon>Bacteria</taxon>
        <taxon>Pseudomonadati</taxon>
        <taxon>Pseudomonadota</taxon>
        <taxon>Alphaproteobacteria</taxon>
        <taxon>Sphingomonadales</taxon>
        <taxon>Erythrobacteraceae</taxon>
        <taxon>Pelagerythrobacter</taxon>
    </lineage>
</organism>
<protein>
    <submittedName>
        <fullName evidence="1">Recombinase RecA</fullName>
    </submittedName>
</protein>
<reference evidence="1 2" key="1">
    <citation type="submission" date="2018-08" db="EMBL/GenBank/DDBJ databases">
        <title>Altererythrobacter sp.Ery1 and Ery12, the genome sequencing of novel strains in genus Alterythrobacter.</title>
        <authorList>
            <person name="Cheng H."/>
            <person name="Wu Y.-H."/>
            <person name="Fang C."/>
            <person name="Xu X.-W."/>
        </authorList>
    </citation>
    <scope>NUCLEOTIDE SEQUENCE [LARGE SCALE GENOMIC DNA]</scope>
    <source>
        <strain evidence="1 2">Ery1</strain>
    </source>
</reference>
<gene>
    <name evidence="1" type="ORF">D2V04_06185</name>
</gene>
<comment type="caution">
    <text evidence="1">The sequence shown here is derived from an EMBL/GenBank/DDBJ whole genome shotgun (WGS) entry which is preliminary data.</text>
</comment>